<feature type="domain" description="MHYT" evidence="4">
    <location>
        <begin position="8"/>
        <end position="202"/>
    </location>
</feature>
<dbReference type="SUPFAM" id="SSF141868">
    <property type="entry name" value="EAL domain-like"/>
    <property type="match status" value="1"/>
</dbReference>
<sequence length="673" mass="74357">MDHMEIHYNIWIMLLSFALSVLASYSAVNLVCQAPSSSSSPRTRRLWLLSGACVLGIGVWAIHYIGILVSGLPFGGRYNAVMAILSMFAGTAFCYFGLSVSQGRLMTFLRSAASGLLLGAGISVMHYAGMSWMKLDTHIRYNLPGQSVCVMVTLIASCTGIMLMGRFKDSPGFNRWKLYSALLLGIAISSIHNTSLGTGHFAYGSGLGTGASQMQSDVILLVGVSLVTLFMFGITGGAVFLDRHVLERMAYHDPLTGLPNRHGLERYFKDRFLHGGSGAVFFIDLDRFKSINDTLGHDIGDMLLQEVAARLLRNVSPRGKVFRLGGDEFLIAEPGFSPDEAAEEAQRILQDIKKSFRIEDNDLYVTASVGISMAPAHGTDRSSLMKAADTALYTSKDSGKNKFSMFDSEMNRHQLRRMSLEKDLRKALAQSEFLVVYQPKWDSLMNITVGLEALLRWRHPEHGIISPAEFIPIAEETGLIVPITYWMLHEVCSQNLLWHKEGVASVAVSINMSARMFESEDLYEVVVEALSRSGLDPQYLELEITESIAMNNMEETVAQLSKLRKLGVRVSLDDFGTGFSSLGNLDEIPVNTLKIDQVFIRKSKMHSKKAIISNIIAIASNLNMEVVAEGVETPEQIELLQSLGCRVMQGYYYGRPMPVHELGQWFVDNAAAV</sequence>
<dbReference type="Pfam" id="PF00990">
    <property type="entry name" value="GGDEF"/>
    <property type="match status" value="1"/>
</dbReference>
<dbReference type="PROSITE" id="PS50924">
    <property type="entry name" value="MHYT"/>
    <property type="match status" value="1"/>
</dbReference>
<dbReference type="InterPro" id="IPR052155">
    <property type="entry name" value="Biofilm_reg_signaling"/>
</dbReference>
<dbReference type="Gene3D" id="3.20.20.450">
    <property type="entry name" value="EAL domain"/>
    <property type="match status" value="1"/>
</dbReference>
<dbReference type="InterPro" id="IPR005330">
    <property type="entry name" value="MHYT_dom"/>
</dbReference>
<dbReference type="CDD" id="cd01948">
    <property type="entry name" value="EAL"/>
    <property type="match status" value="1"/>
</dbReference>
<feature type="transmembrane region" description="Helical" evidence="1">
    <location>
        <begin position="46"/>
        <end position="66"/>
    </location>
</feature>
<evidence type="ECO:0000259" key="2">
    <source>
        <dbReference type="PROSITE" id="PS50883"/>
    </source>
</evidence>
<evidence type="ECO:0000313" key="5">
    <source>
        <dbReference type="EMBL" id="MDT3425488.1"/>
    </source>
</evidence>
<dbReference type="SMART" id="SM00052">
    <property type="entry name" value="EAL"/>
    <property type="match status" value="1"/>
</dbReference>
<dbReference type="PROSITE" id="PS50883">
    <property type="entry name" value="EAL"/>
    <property type="match status" value="1"/>
</dbReference>
<feature type="transmembrane region" description="Helical" evidence="1">
    <location>
        <begin position="218"/>
        <end position="241"/>
    </location>
</feature>
<dbReference type="SUPFAM" id="SSF55073">
    <property type="entry name" value="Nucleotide cyclase"/>
    <property type="match status" value="1"/>
</dbReference>
<accession>A0ABU3H3U1</accession>
<dbReference type="CDD" id="cd01949">
    <property type="entry name" value="GGDEF"/>
    <property type="match status" value="1"/>
</dbReference>
<gene>
    <name evidence="5" type="ORF">J2Z22_001004</name>
</gene>
<dbReference type="PROSITE" id="PS50887">
    <property type="entry name" value="GGDEF"/>
    <property type="match status" value="1"/>
</dbReference>
<dbReference type="PANTHER" id="PTHR44757:SF2">
    <property type="entry name" value="BIOFILM ARCHITECTURE MAINTENANCE PROTEIN MBAA"/>
    <property type="match status" value="1"/>
</dbReference>
<evidence type="ECO:0000256" key="1">
    <source>
        <dbReference type="PROSITE-ProRule" id="PRU00244"/>
    </source>
</evidence>
<comment type="caution">
    <text evidence="5">The sequence shown here is derived from an EMBL/GenBank/DDBJ whole genome shotgun (WGS) entry which is preliminary data.</text>
</comment>
<feature type="transmembrane region" description="Helical" evidence="1">
    <location>
        <begin position="6"/>
        <end position="25"/>
    </location>
</feature>
<dbReference type="Gene3D" id="3.30.70.270">
    <property type="match status" value="1"/>
</dbReference>
<organism evidence="5 6">
    <name type="scientific">Paenibacillus forsythiae</name>
    <dbReference type="NCBI Taxonomy" id="365616"/>
    <lineage>
        <taxon>Bacteria</taxon>
        <taxon>Bacillati</taxon>
        <taxon>Bacillota</taxon>
        <taxon>Bacilli</taxon>
        <taxon>Bacillales</taxon>
        <taxon>Paenibacillaceae</taxon>
        <taxon>Paenibacillus</taxon>
    </lineage>
</organism>
<feature type="transmembrane region" description="Helical" evidence="1">
    <location>
        <begin position="78"/>
        <end position="100"/>
    </location>
</feature>
<dbReference type="EMBL" id="JAUSUY010000003">
    <property type="protein sequence ID" value="MDT3425488.1"/>
    <property type="molecule type" value="Genomic_DNA"/>
</dbReference>
<feature type="domain" description="EAL" evidence="2">
    <location>
        <begin position="417"/>
        <end position="670"/>
    </location>
</feature>
<dbReference type="Pfam" id="PF03707">
    <property type="entry name" value="MHYT"/>
    <property type="match status" value="2"/>
</dbReference>
<feature type="transmembrane region" description="Helical" evidence="1">
    <location>
        <begin position="112"/>
        <end position="133"/>
    </location>
</feature>
<feature type="transmembrane region" description="Helical" evidence="1">
    <location>
        <begin position="145"/>
        <end position="164"/>
    </location>
</feature>
<protein>
    <submittedName>
        <fullName evidence="5">Diguanylate cyclase (GGDEF)-like protein</fullName>
    </submittedName>
</protein>
<evidence type="ECO:0000313" key="6">
    <source>
        <dbReference type="Proteomes" id="UP001248709"/>
    </source>
</evidence>
<dbReference type="InterPro" id="IPR035919">
    <property type="entry name" value="EAL_sf"/>
</dbReference>
<reference evidence="5 6" key="1">
    <citation type="submission" date="2023-07" db="EMBL/GenBank/DDBJ databases">
        <title>Genomic Encyclopedia of Type Strains, Phase IV (KMG-IV): sequencing the most valuable type-strain genomes for metagenomic binning, comparative biology and taxonomic classification.</title>
        <authorList>
            <person name="Goeker M."/>
        </authorList>
    </citation>
    <scope>NUCLEOTIDE SEQUENCE [LARGE SCALE GENOMIC DNA]</scope>
    <source>
        <strain evidence="5 6">T98</strain>
    </source>
</reference>
<dbReference type="RefSeq" id="WP_312000786.1">
    <property type="nucleotide sequence ID" value="NZ_JAUSUY010000003.1"/>
</dbReference>
<feature type="domain" description="GGDEF" evidence="3">
    <location>
        <begin position="276"/>
        <end position="408"/>
    </location>
</feature>
<keyword evidence="6" id="KW-1185">Reference proteome</keyword>
<dbReference type="InterPro" id="IPR000160">
    <property type="entry name" value="GGDEF_dom"/>
</dbReference>
<dbReference type="NCBIfam" id="TIGR00254">
    <property type="entry name" value="GGDEF"/>
    <property type="match status" value="1"/>
</dbReference>
<dbReference type="SMART" id="SM00267">
    <property type="entry name" value="GGDEF"/>
    <property type="match status" value="1"/>
</dbReference>
<evidence type="ECO:0000259" key="4">
    <source>
        <dbReference type="PROSITE" id="PS50924"/>
    </source>
</evidence>
<dbReference type="InterPro" id="IPR029787">
    <property type="entry name" value="Nucleotide_cyclase"/>
</dbReference>
<dbReference type="InterPro" id="IPR001633">
    <property type="entry name" value="EAL_dom"/>
</dbReference>
<dbReference type="Proteomes" id="UP001248709">
    <property type="component" value="Unassembled WGS sequence"/>
</dbReference>
<dbReference type="PANTHER" id="PTHR44757">
    <property type="entry name" value="DIGUANYLATE CYCLASE DGCP"/>
    <property type="match status" value="1"/>
</dbReference>
<keyword evidence="1" id="KW-0472">Membrane</keyword>
<evidence type="ECO:0000259" key="3">
    <source>
        <dbReference type="PROSITE" id="PS50887"/>
    </source>
</evidence>
<keyword evidence="1" id="KW-0812">Transmembrane</keyword>
<keyword evidence="1" id="KW-1133">Transmembrane helix</keyword>
<name>A0ABU3H3U1_9BACL</name>
<dbReference type="Pfam" id="PF00563">
    <property type="entry name" value="EAL"/>
    <property type="match status" value="1"/>
</dbReference>
<proteinExistence type="predicted"/>
<dbReference type="InterPro" id="IPR043128">
    <property type="entry name" value="Rev_trsase/Diguanyl_cyclase"/>
</dbReference>